<sequence>MVGDVLDQALEQHSVVARFDSVCDVVQVHFELRRGTFLDDGVG</sequence>
<evidence type="ECO:0000313" key="2">
    <source>
        <dbReference type="Proteomes" id="UP000282378"/>
    </source>
</evidence>
<accession>A0A3M2ZIV8</accession>
<protein>
    <submittedName>
        <fullName evidence="1">Uncharacterized protein</fullName>
    </submittedName>
</protein>
<name>A0A3M2ZIV8_PSEYM</name>
<dbReference type="EMBL" id="RBNL01001576">
    <property type="protein sequence ID" value="RML88141.1"/>
    <property type="molecule type" value="Genomic_DNA"/>
</dbReference>
<comment type="caution">
    <text evidence="1">The sequence shown here is derived from an EMBL/GenBank/DDBJ whole genome shotgun (WGS) entry which is preliminary data.</text>
</comment>
<evidence type="ECO:0000313" key="1">
    <source>
        <dbReference type="EMBL" id="RML88141.1"/>
    </source>
</evidence>
<reference evidence="1 2" key="1">
    <citation type="submission" date="2018-08" db="EMBL/GenBank/DDBJ databases">
        <title>Recombination of ecologically and evolutionarily significant loci maintains genetic cohesion in the Pseudomonas syringae species complex.</title>
        <authorList>
            <person name="Dillon M."/>
            <person name="Thakur S."/>
            <person name="Almeida R.N.D."/>
            <person name="Weir B.S."/>
            <person name="Guttman D.S."/>
        </authorList>
    </citation>
    <scope>NUCLEOTIDE SEQUENCE [LARGE SCALE GENOMIC DNA]</scope>
    <source>
        <strain evidence="1 2">88_10</strain>
    </source>
</reference>
<gene>
    <name evidence="1" type="ORF">APX70_02065</name>
</gene>
<dbReference type="Proteomes" id="UP000282378">
    <property type="component" value="Unassembled WGS sequence"/>
</dbReference>
<dbReference type="AlphaFoldDB" id="A0A3M2ZIV8"/>
<organism evidence="1 2">
    <name type="scientific">Pseudomonas syringae pv. maculicola</name>
    <dbReference type="NCBI Taxonomy" id="59511"/>
    <lineage>
        <taxon>Bacteria</taxon>
        <taxon>Pseudomonadati</taxon>
        <taxon>Pseudomonadota</taxon>
        <taxon>Gammaproteobacteria</taxon>
        <taxon>Pseudomonadales</taxon>
        <taxon>Pseudomonadaceae</taxon>
        <taxon>Pseudomonas</taxon>
    </lineage>
</organism>
<proteinExistence type="predicted"/>
<feature type="non-terminal residue" evidence="1">
    <location>
        <position position="43"/>
    </location>
</feature>